<proteinExistence type="predicted"/>
<evidence type="ECO:0000313" key="1">
    <source>
        <dbReference type="EMBL" id="MED6170455.1"/>
    </source>
</evidence>
<sequence>MNLLLEEWKGPGEIEVRDIGPHRCLVTFSSPEICDEAMENQLLHSVFDEVRPHWDIFWSLLRRVWIEVMGVPEAKSFSVARMSIGSYQWDVINE</sequence>
<reference evidence="1 2" key="1">
    <citation type="journal article" date="2023" name="Plants (Basel)">
        <title>Bridging the Gap: Combining Genomics and Transcriptomics Approaches to Understand Stylosanthes scabra, an Orphan Legume from the Brazilian Caatinga.</title>
        <authorList>
            <person name="Ferreira-Neto J.R.C."/>
            <person name="da Silva M.D."/>
            <person name="Binneck E."/>
            <person name="de Melo N.F."/>
            <person name="da Silva R.H."/>
            <person name="de Melo A.L.T.M."/>
            <person name="Pandolfi V."/>
            <person name="Bustamante F.O."/>
            <person name="Brasileiro-Vidal A.C."/>
            <person name="Benko-Iseppon A.M."/>
        </authorList>
    </citation>
    <scope>NUCLEOTIDE SEQUENCE [LARGE SCALE GENOMIC DNA]</scope>
    <source>
        <tissue evidence="1">Leaves</tissue>
    </source>
</reference>
<keyword evidence="2" id="KW-1185">Reference proteome</keyword>
<comment type="caution">
    <text evidence="1">The sequence shown here is derived from an EMBL/GenBank/DDBJ whole genome shotgun (WGS) entry which is preliminary data.</text>
</comment>
<dbReference type="Proteomes" id="UP001341840">
    <property type="component" value="Unassembled WGS sequence"/>
</dbReference>
<gene>
    <name evidence="1" type="ORF">PIB30_031107</name>
</gene>
<evidence type="ECO:0000313" key="2">
    <source>
        <dbReference type="Proteomes" id="UP001341840"/>
    </source>
</evidence>
<organism evidence="1 2">
    <name type="scientific">Stylosanthes scabra</name>
    <dbReference type="NCBI Taxonomy" id="79078"/>
    <lineage>
        <taxon>Eukaryota</taxon>
        <taxon>Viridiplantae</taxon>
        <taxon>Streptophyta</taxon>
        <taxon>Embryophyta</taxon>
        <taxon>Tracheophyta</taxon>
        <taxon>Spermatophyta</taxon>
        <taxon>Magnoliopsida</taxon>
        <taxon>eudicotyledons</taxon>
        <taxon>Gunneridae</taxon>
        <taxon>Pentapetalae</taxon>
        <taxon>rosids</taxon>
        <taxon>fabids</taxon>
        <taxon>Fabales</taxon>
        <taxon>Fabaceae</taxon>
        <taxon>Papilionoideae</taxon>
        <taxon>50 kb inversion clade</taxon>
        <taxon>dalbergioids sensu lato</taxon>
        <taxon>Dalbergieae</taxon>
        <taxon>Pterocarpus clade</taxon>
        <taxon>Stylosanthes</taxon>
    </lineage>
</organism>
<name>A0ABU6VCK4_9FABA</name>
<accession>A0ABU6VCK4</accession>
<protein>
    <submittedName>
        <fullName evidence="1">Uncharacterized protein</fullName>
    </submittedName>
</protein>
<dbReference type="EMBL" id="JASCZI010151167">
    <property type="protein sequence ID" value="MED6170455.1"/>
    <property type="molecule type" value="Genomic_DNA"/>
</dbReference>